<dbReference type="PaxDb" id="610130-Closa_3415"/>
<organism evidence="3 4">
    <name type="scientific">Lacrimispora saccharolytica (strain ATCC 35040 / DSM 2544 / NRCC 2533 / WM1)</name>
    <name type="common">Clostridium saccharolyticum</name>
    <dbReference type="NCBI Taxonomy" id="610130"/>
    <lineage>
        <taxon>Bacteria</taxon>
        <taxon>Bacillati</taxon>
        <taxon>Bacillota</taxon>
        <taxon>Clostridia</taxon>
        <taxon>Lachnospirales</taxon>
        <taxon>Lachnospiraceae</taxon>
        <taxon>Lacrimispora</taxon>
    </lineage>
</organism>
<sequence length="584" mass="64210">MKEKTKKGFFSLFQNVKRSAESSEESVATAVILPEEAEKEDFENTVSDPAEQNSSDPAEDSYSDPASIPSEIEQNTPSPSFIWELTDDPLIVRLDEEALYSECTQFSSKMRSLSNVFRRTSEASQEQEPQPKAAKAHLHMSNNQMAAWIYVIPPFNGGEDIKMEDLKTILNQERISTGILEDALKSIVENQVYDQTVLVAKGVLARNGIDGSIRDHFQRTLNIEFKEEENGSVDYKKLNNIQSVKEGEVISTITLAVPGENGMTITGKPYPCTIKGTDVPIPGGRNTVLTEDRTLLISQRTGHVTFANGKFQVDPILKINGNIDNSTGNLDYDGDILITGDVRNGFSVKATGNIDIRGSVEGAQITAQGSITIASGMSGNGRGVLTSDSDVKCRYLEHCTVSAGGNVYAESIINSKIESGQDILVTSGMGVIIGGSLLASNSINARIIGSKVRRLITELIIANVPKNVEESSRLSRELEQLRHNMTEVRKNIIYLETTQRPDKQQLLDSLKQATTYLNLREQEITSRLDEIAAVDREQSGLIQCQQLLPVVRIRIGSSSLLVQEEYSRSIIYKNNEGEITIGSN</sequence>
<dbReference type="eggNOG" id="COG1315">
    <property type="taxonomic scope" value="Bacteria"/>
</dbReference>
<dbReference type="InterPro" id="IPR046866">
    <property type="entry name" value="FapA_N"/>
</dbReference>
<evidence type="ECO:0000313" key="4">
    <source>
        <dbReference type="Proteomes" id="UP000001662"/>
    </source>
</evidence>
<dbReference type="STRING" id="610130.Closa_3415"/>
<dbReference type="InterPro" id="IPR005646">
    <property type="entry name" value="FapA"/>
</dbReference>
<proteinExistence type="predicted"/>
<feature type="region of interest" description="Disordered" evidence="1">
    <location>
        <begin position="19"/>
        <end position="81"/>
    </location>
</feature>
<gene>
    <name evidence="3" type="ordered locus">Closa_3415</name>
</gene>
<keyword evidence="4" id="KW-1185">Reference proteome</keyword>
<dbReference type="OrthoDB" id="9816426at2"/>
<dbReference type="PANTHER" id="PTHR38032">
    <property type="entry name" value="POLYMERASE-RELATED"/>
    <property type="match status" value="1"/>
</dbReference>
<name>D9R9W9_LACSW</name>
<dbReference type="InterPro" id="IPR046865">
    <property type="entry name" value="FapA_b_solenoid"/>
</dbReference>
<dbReference type="Pfam" id="PF03961">
    <property type="entry name" value="FapA"/>
    <property type="match status" value="1"/>
</dbReference>
<evidence type="ECO:0000313" key="3">
    <source>
        <dbReference type="EMBL" id="ADL05941.1"/>
    </source>
</evidence>
<dbReference type="KEGG" id="csh:Closa_3415"/>
<dbReference type="GO" id="GO:0000902">
    <property type="term" value="P:cell morphogenesis"/>
    <property type="evidence" value="ECO:0007669"/>
    <property type="project" value="InterPro"/>
</dbReference>
<dbReference type="RefSeq" id="WP_013274007.1">
    <property type="nucleotide sequence ID" value="NC_014376.1"/>
</dbReference>
<feature type="compositionally biased region" description="Polar residues" evidence="1">
    <location>
        <begin position="44"/>
        <end position="56"/>
    </location>
</feature>
<feature type="domain" description="Flagellar Assembly Protein A N-terminal region" evidence="2">
    <location>
        <begin position="138"/>
        <end position="308"/>
    </location>
</feature>
<dbReference type="EMBL" id="CP002109">
    <property type="protein sequence ID" value="ADL05941.1"/>
    <property type="molecule type" value="Genomic_DNA"/>
</dbReference>
<dbReference type="Proteomes" id="UP000001662">
    <property type="component" value="Chromosome"/>
</dbReference>
<evidence type="ECO:0000259" key="2">
    <source>
        <dbReference type="Pfam" id="PF20250"/>
    </source>
</evidence>
<evidence type="ECO:0000256" key="1">
    <source>
        <dbReference type="SAM" id="MobiDB-lite"/>
    </source>
</evidence>
<protein>
    <recommendedName>
        <fullName evidence="2">Flagellar Assembly Protein A N-terminal region domain-containing protein</fullName>
    </recommendedName>
</protein>
<accession>D9R9W9</accession>
<dbReference type="Pfam" id="PF20250">
    <property type="entry name" value="FapA_N"/>
    <property type="match status" value="1"/>
</dbReference>
<dbReference type="SUPFAM" id="SSF63848">
    <property type="entry name" value="Cell-division inhibitor MinC, C-terminal domain"/>
    <property type="match status" value="1"/>
</dbReference>
<dbReference type="AlphaFoldDB" id="D9R9W9"/>
<dbReference type="PANTHER" id="PTHR38032:SF1">
    <property type="entry name" value="RNA-BINDING PROTEIN KHPB N-TERMINAL DOMAIN-CONTAINING PROTEIN"/>
    <property type="match status" value="1"/>
</dbReference>
<dbReference type="HOGENOM" id="CLU_026157_2_0_9"/>
<reference evidence="3" key="1">
    <citation type="submission" date="2010-07" db="EMBL/GenBank/DDBJ databases">
        <title>Complete sequence of Clostridium saccharolyticum WM1.</title>
        <authorList>
            <consortium name="US DOE Joint Genome Institute"/>
            <person name="Lucas S."/>
            <person name="Copeland A."/>
            <person name="Lapidus A."/>
            <person name="Cheng J.-F."/>
            <person name="Bruce D."/>
            <person name="Goodwin L."/>
            <person name="Pitluck S."/>
            <person name="Chertkov O."/>
            <person name="Detter J.C."/>
            <person name="Han C."/>
            <person name="Tapia R."/>
            <person name="Land M."/>
            <person name="Hauser L."/>
            <person name="Chang Y.-J."/>
            <person name="Jeffries C."/>
            <person name="Kyrpides N."/>
            <person name="Ivanova N."/>
            <person name="Mikhailova N."/>
            <person name="Mouttaki H."/>
            <person name="Lin L."/>
            <person name="Zhou J."/>
            <person name="Hemme C.L."/>
            <person name="Woyke T."/>
        </authorList>
    </citation>
    <scope>NUCLEOTIDE SEQUENCE [LARGE SCALE GENOMIC DNA]</scope>
    <source>
        <strain evidence="3">WM1</strain>
    </source>
</reference>
<dbReference type="InterPro" id="IPR036145">
    <property type="entry name" value="MinC_C_sf"/>
</dbReference>